<dbReference type="RefSeq" id="WP_030230354.1">
    <property type="nucleotide sequence ID" value="NZ_CP024985.1"/>
</dbReference>
<dbReference type="GeneID" id="49388101"/>
<keyword evidence="3" id="KW-0949">S-adenosyl-L-methionine</keyword>
<reference evidence="4 5" key="1">
    <citation type="submission" date="2017-11" db="EMBL/GenBank/DDBJ databases">
        <title>Complete genome sequence of Streptomyces lavendulae subsp. lavendulae CCM 3239 (formerly 'Streptomyces aureofaciens CCM 3239'), the producer of the angucycline-type antibiotic auricin.</title>
        <authorList>
            <person name="Busche T."/>
            <person name="Novakova R."/>
            <person name="Al'Dilaimi A."/>
            <person name="Homerova D."/>
            <person name="Feckova L."/>
            <person name="Rezuchova B."/>
            <person name="Mingyar E."/>
            <person name="Csolleiova D."/>
            <person name="Bekeova C."/>
            <person name="Winkler A."/>
            <person name="Sevcikova B."/>
            <person name="Kalinowski J."/>
            <person name="Kormanec J."/>
            <person name="Ruckert C."/>
        </authorList>
    </citation>
    <scope>NUCLEOTIDE SEQUENCE [LARGE SCALE GENOMIC DNA]</scope>
    <source>
        <strain evidence="4 5">CCM 3239</strain>
    </source>
</reference>
<dbReference type="AlphaFoldDB" id="A0A2K8PR28"/>
<dbReference type="PANTHER" id="PTHR43464">
    <property type="entry name" value="METHYLTRANSFERASE"/>
    <property type="match status" value="1"/>
</dbReference>
<dbReference type="InterPro" id="IPR041698">
    <property type="entry name" value="Methyltransf_25"/>
</dbReference>
<keyword evidence="1 4" id="KW-0489">Methyltransferase</keyword>
<dbReference type="PANTHER" id="PTHR43464:SF19">
    <property type="entry name" value="UBIQUINONE BIOSYNTHESIS O-METHYLTRANSFERASE, MITOCHONDRIAL"/>
    <property type="match status" value="1"/>
</dbReference>
<dbReference type="Gene3D" id="3.40.50.150">
    <property type="entry name" value="Vaccinia Virus protein VP39"/>
    <property type="match status" value="1"/>
</dbReference>
<dbReference type="GO" id="GO:0008168">
    <property type="term" value="F:methyltransferase activity"/>
    <property type="evidence" value="ECO:0007669"/>
    <property type="project" value="UniProtKB-KW"/>
</dbReference>
<evidence type="ECO:0000256" key="1">
    <source>
        <dbReference type="ARBA" id="ARBA00022603"/>
    </source>
</evidence>
<accession>A0A2K8PR28</accession>
<name>A0A2K8PR28_STRLA</name>
<evidence type="ECO:0000256" key="3">
    <source>
        <dbReference type="ARBA" id="ARBA00022691"/>
    </source>
</evidence>
<dbReference type="InterPro" id="IPR029063">
    <property type="entry name" value="SAM-dependent_MTases_sf"/>
</dbReference>
<gene>
    <name evidence="4" type="primary">ycgJ2</name>
    <name evidence="4" type="ORF">SLAV_35645</name>
</gene>
<dbReference type="SUPFAM" id="SSF53335">
    <property type="entry name" value="S-adenosyl-L-methionine-dependent methyltransferases"/>
    <property type="match status" value="1"/>
</dbReference>
<evidence type="ECO:0000256" key="2">
    <source>
        <dbReference type="ARBA" id="ARBA00022679"/>
    </source>
</evidence>
<dbReference type="GO" id="GO:0032259">
    <property type="term" value="P:methylation"/>
    <property type="evidence" value="ECO:0007669"/>
    <property type="project" value="UniProtKB-KW"/>
</dbReference>
<organism evidence="4 5">
    <name type="scientific">Streptomyces lavendulae subsp. lavendulae</name>
    <dbReference type="NCBI Taxonomy" id="58340"/>
    <lineage>
        <taxon>Bacteria</taxon>
        <taxon>Bacillati</taxon>
        <taxon>Actinomycetota</taxon>
        <taxon>Actinomycetes</taxon>
        <taxon>Kitasatosporales</taxon>
        <taxon>Streptomycetaceae</taxon>
        <taxon>Streptomyces</taxon>
    </lineage>
</organism>
<dbReference type="OrthoDB" id="9777638at2"/>
<evidence type="ECO:0000313" key="4">
    <source>
        <dbReference type="EMBL" id="ATZ28898.1"/>
    </source>
</evidence>
<evidence type="ECO:0000313" key="5">
    <source>
        <dbReference type="Proteomes" id="UP000231791"/>
    </source>
</evidence>
<sequence>MDQANRADGVANKDQERAWNGYEGAYWARHQDRWDAVNDGFNQPLLDAAGIGPRDRVLDIGCGAGRTTRLAARLAPQGTAVGLDLSVPMLERARASAARERTANVLFERGDAQVHPFAPGDFDVALSRYGVMFFENPRAAFANMGRALRPGGRLAFVCPARPEDNDWFRALAALRGILPVEEFGAPGAPGMFSLAAPGCASGILTASGFEAVDSVRVEAYGDWGRDAEDAAAFLLDSGPGRHLLDRVGSTEADRARRALADELGPYERGGAVRLRSSCWLVTAGKPAV</sequence>
<keyword evidence="5" id="KW-1185">Reference proteome</keyword>
<dbReference type="EC" id="2.1.1.-" evidence="4"/>
<proteinExistence type="predicted"/>
<dbReference type="EMBL" id="CP024985">
    <property type="protein sequence ID" value="ATZ28898.1"/>
    <property type="molecule type" value="Genomic_DNA"/>
</dbReference>
<dbReference type="Pfam" id="PF13649">
    <property type="entry name" value="Methyltransf_25"/>
    <property type="match status" value="1"/>
</dbReference>
<protein>
    <submittedName>
        <fullName evidence="4">Putative methyltransferase YcgJ</fullName>
        <ecNumber evidence="4">2.1.1.-</ecNumber>
    </submittedName>
</protein>
<dbReference type="CDD" id="cd02440">
    <property type="entry name" value="AdoMet_MTases"/>
    <property type="match status" value="1"/>
</dbReference>
<dbReference type="KEGG" id="slx:SLAV_35645"/>
<keyword evidence="2 4" id="KW-0808">Transferase</keyword>
<dbReference type="Proteomes" id="UP000231791">
    <property type="component" value="Chromosome"/>
</dbReference>